<comment type="caution">
    <text evidence="7">The sequence shown here is derived from an EMBL/GenBank/DDBJ whole genome shotgun (WGS) entry which is preliminary data.</text>
</comment>
<dbReference type="AlphaFoldDB" id="A0A243BM69"/>
<evidence type="ECO:0000256" key="3">
    <source>
        <dbReference type="ARBA" id="ARBA00022969"/>
    </source>
</evidence>
<dbReference type="InterPro" id="IPR036716">
    <property type="entry name" value="Pest_crys_N_sf"/>
</dbReference>
<keyword evidence="3" id="KW-0749">Sporulation</keyword>
<evidence type="ECO:0000313" key="8">
    <source>
        <dbReference type="Proteomes" id="UP000195089"/>
    </source>
</evidence>
<dbReference type="GO" id="GO:0030435">
    <property type="term" value="P:sporulation resulting in formation of a cellular spore"/>
    <property type="evidence" value="ECO:0007669"/>
    <property type="project" value="UniProtKB-KW"/>
</dbReference>
<reference evidence="7 8" key="1">
    <citation type="submission" date="2016-10" db="EMBL/GenBank/DDBJ databases">
        <title>Comparative genomics of Bacillus thuringiensis reveals a path to pathogens against multiple invertebrate hosts.</title>
        <authorList>
            <person name="Zheng J."/>
            <person name="Gao Q."/>
            <person name="Liu H."/>
            <person name="Peng D."/>
            <person name="Ruan L."/>
            <person name="Sun M."/>
        </authorList>
    </citation>
    <scope>NUCLEOTIDE SEQUENCE [LARGE SCALE GENOMIC DNA]</scope>
    <source>
        <strain evidence="7">BGSC 4BX1</strain>
    </source>
</reference>
<evidence type="ECO:0000256" key="5">
    <source>
        <dbReference type="ARBA" id="ARBA00029653"/>
    </source>
</evidence>
<organism evidence="7 8">
    <name type="scientific">Bacillus thuringiensis serovar pingluonsis</name>
    <dbReference type="NCBI Taxonomy" id="180881"/>
    <lineage>
        <taxon>Bacteria</taxon>
        <taxon>Bacillati</taxon>
        <taxon>Bacillota</taxon>
        <taxon>Bacilli</taxon>
        <taxon>Bacillales</taxon>
        <taxon>Bacillaceae</taxon>
        <taxon>Bacillus</taxon>
        <taxon>Bacillus cereus group</taxon>
    </lineage>
</organism>
<proteinExistence type="inferred from homology"/>
<dbReference type="Pfam" id="PF03945">
    <property type="entry name" value="Endotoxin_N"/>
    <property type="match status" value="1"/>
</dbReference>
<accession>A0A243BM69</accession>
<dbReference type="Gene3D" id="1.20.190.10">
    <property type="entry name" value="Pesticidal crystal protein, N-terminal domain"/>
    <property type="match status" value="1"/>
</dbReference>
<dbReference type="GO" id="GO:0001907">
    <property type="term" value="P:symbiont-mediated killing of host cell"/>
    <property type="evidence" value="ECO:0007669"/>
    <property type="project" value="InterPro"/>
</dbReference>
<keyword evidence="2" id="KW-0800">Toxin</keyword>
<gene>
    <name evidence="7" type="ORF">BK742_03865</name>
</gene>
<dbReference type="InterPro" id="IPR005639">
    <property type="entry name" value="Pest_crys_dom_I"/>
</dbReference>
<sequence length="127" mass="14443">MQESTRNDAIARLKGLGAASEVYQESLESWLENQNDTRAMSVVRQQFVALELDFVTAMPFFERSGDEILLLAVYAQAANLHLLLLRDVSLYGADWGLEPYDIANYYNRPKKGPLHILITVWNGIKRV</sequence>
<evidence type="ECO:0000256" key="1">
    <source>
        <dbReference type="ARBA" id="ARBA00007819"/>
    </source>
</evidence>
<evidence type="ECO:0000259" key="6">
    <source>
        <dbReference type="Pfam" id="PF03945"/>
    </source>
</evidence>
<evidence type="ECO:0000256" key="2">
    <source>
        <dbReference type="ARBA" id="ARBA00022656"/>
    </source>
</evidence>
<dbReference type="RefSeq" id="WP_088118921.1">
    <property type="nucleotide sequence ID" value="NZ_NFDL01000014.1"/>
</dbReference>
<protein>
    <recommendedName>
        <fullName evidence="5">Crystaline entomocidal protoxin</fullName>
    </recommendedName>
</protein>
<keyword evidence="4" id="KW-0843">Virulence</keyword>
<feature type="domain" description="Pesticidal crystal protein" evidence="6">
    <location>
        <begin position="4"/>
        <end position="107"/>
    </location>
</feature>
<evidence type="ECO:0000313" key="7">
    <source>
        <dbReference type="EMBL" id="OTY48278.1"/>
    </source>
</evidence>
<dbReference type="Proteomes" id="UP000195089">
    <property type="component" value="Unassembled WGS sequence"/>
</dbReference>
<dbReference type="SUPFAM" id="SSF56849">
    <property type="entry name" value="delta-Endotoxin (insectocide), N-terminal domain"/>
    <property type="match status" value="1"/>
</dbReference>
<dbReference type="EMBL" id="NFDL01000014">
    <property type="protein sequence ID" value="OTY48278.1"/>
    <property type="molecule type" value="Genomic_DNA"/>
</dbReference>
<evidence type="ECO:0000256" key="4">
    <source>
        <dbReference type="ARBA" id="ARBA00023026"/>
    </source>
</evidence>
<comment type="similarity">
    <text evidence="1">Belongs to the delta endotoxin family.</text>
</comment>
<name>A0A243BM69_BACTU</name>
<dbReference type="GO" id="GO:0090729">
    <property type="term" value="F:toxin activity"/>
    <property type="evidence" value="ECO:0007669"/>
    <property type="project" value="UniProtKB-KW"/>
</dbReference>